<dbReference type="NCBIfam" id="TIGR01145">
    <property type="entry name" value="ATP_synt_delta"/>
    <property type="match status" value="1"/>
</dbReference>
<dbReference type="Gene3D" id="1.10.520.20">
    <property type="entry name" value="N-terminal domain of the delta subunit of the F1F0-ATP synthase"/>
    <property type="match status" value="1"/>
</dbReference>
<dbReference type="SUPFAM" id="SSF47928">
    <property type="entry name" value="N-terminal domain of the delta subunit of the F1F0-ATP synthase"/>
    <property type="match status" value="1"/>
</dbReference>
<comment type="function">
    <text evidence="8">This protein is part of the stalk that links CF(0) to CF(1). It either transmits conformational changes from CF(0) to CF(1) or is implicated in proton conduction.</text>
</comment>
<evidence type="ECO:0000313" key="10">
    <source>
        <dbReference type="Proteomes" id="UP001298424"/>
    </source>
</evidence>
<evidence type="ECO:0000256" key="7">
    <source>
        <dbReference type="ARBA" id="ARBA00023310"/>
    </source>
</evidence>
<accession>A0ABS9NQQ5</accession>
<comment type="subcellular location">
    <subcellularLocation>
        <location evidence="8">Cell membrane</location>
        <topology evidence="8">Peripheral membrane protein</topology>
    </subcellularLocation>
    <subcellularLocation>
        <location evidence="1">Membrane</location>
    </subcellularLocation>
</comment>
<reference evidence="9 10" key="1">
    <citation type="submission" date="2022-02" db="EMBL/GenBank/DDBJ databases">
        <title>Genome sequence data of Kingella unionensis sp. nov. strain CICC 24913 (CCUG 75125).</title>
        <authorList>
            <person name="Xiao M."/>
        </authorList>
    </citation>
    <scope>NUCLEOTIDE SEQUENCE [LARGE SCALE GENOMIC DNA]</scope>
    <source>
        <strain evidence="9 10">CICC 24913</strain>
    </source>
</reference>
<dbReference type="EMBL" id="JAKOOW010000078">
    <property type="protein sequence ID" value="MCG6505127.1"/>
    <property type="molecule type" value="Genomic_DNA"/>
</dbReference>
<evidence type="ECO:0000256" key="3">
    <source>
        <dbReference type="ARBA" id="ARBA00022781"/>
    </source>
</evidence>
<dbReference type="PANTHER" id="PTHR11910">
    <property type="entry name" value="ATP SYNTHASE DELTA CHAIN"/>
    <property type="match status" value="1"/>
</dbReference>
<keyword evidence="7 8" id="KW-0066">ATP synthesis</keyword>
<evidence type="ECO:0000256" key="2">
    <source>
        <dbReference type="ARBA" id="ARBA00022448"/>
    </source>
</evidence>
<keyword evidence="8" id="KW-1003">Cell membrane</keyword>
<dbReference type="NCBIfam" id="NF004402">
    <property type="entry name" value="PRK05758.2-2"/>
    <property type="match status" value="1"/>
</dbReference>
<evidence type="ECO:0000256" key="8">
    <source>
        <dbReference type="HAMAP-Rule" id="MF_01416"/>
    </source>
</evidence>
<dbReference type="Proteomes" id="UP001298424">
    <property type="component" value="Unassembled WGS sequence"/>
</dbReference>
<evidence type="ECO:0000256" key="4">
    <source>
        <dbReference type="ARBA" id="ARBA00023065"/>
    </source>
</evidence>
<dbReference type="RefSeq" id="WP_238748694.1">
    <property type="nucleotide sequence ID" value="NZ_JAKOOW010000078.1"/>
</dbReference>
<dbReference type="HAMAP" id="MF_01416">
    <property type="entry name" value="ATP_synth_delta_bact"/>
    <property type="match status" value="1"/>
</dbReference>
<dbReference type="Pfam" id="PF00213">
    <property type="entry name" value="OSCP"/>
    <property type="match status" value="1"/>
</dbReference>
<keyword evidence="5 8" id="KW-0472">Membrane</keyword>
<keyword evidence="10" id="KW-1185">Reference proteome</keyword>
<comment type="similarity">
    <text evidence="8">Belongs to the ATPase delta chain family.</text>
</comment>
<keyword evidence="2 8" id="KW-0813">Transport</keyword>
<dbReference type="InterPro" id="IPR000711">
    <property type="entry name" value="ATPase_OSCP/dsu"/>
</dbReference>
<evidence type="ECO:0000256" key="6">
    <source>
        <dbReference type="ARBA" id="ARBA00023196"/>
    </source>
</evidence>
<gene>
    <name evidence="8" type="primary">atpH</name>
    <name evidence="9" type="ORF">MB824_11580</name>
</gene>
<organism evidence="9 10">
    <name type="scientific">Kingella pumchi</name>
    <dbReference type="NCBI Taxonomy" id="2779506"/>
    <lineage>
        <taxon>Bacteria</taxon>
        <taxon>Pseudomonadati</taxon>
        <taxon>Pseudomonadota</taxon>
        <taxon>Betaproteobacteria</taxon>
        <taxon>Neisseriales</taxon>
        <taxon>Neisseriaceae</taxon>
        <taxon>Kingella</taxon>
    </lineage>
</organism>
<keyword evidence="3 8" id="KW-0375">Hydrogen ion transport</keyword>
<comment type="function">
    <text evidence="8">F(1)F(0) ATP synthase produces ATP from ADP in the presence of a proton or sodium gradient. F-type ATPases consist of two structural domains, F(1) containing the extramembraneous catalytic core and F(0) containing the membrane proton channel, linked together by a central stalk and a peripheral stalk. During catalysis, ATP synthesis in the catalytic domain of F(1) is coupled via a rotary mechanism of the central stalk subunits to proton translocation.</text>
</comment>
<protein>
    <recommendedName>
        <fullName evidence="8">ATP synthase subunit delta</fullName>
    </recommendedName>
    <alternativeName>
        <fullName evidence="8">ATP synthase F(1) sector subunit delta</fullName>
    </alternativeName>
    <alternativeName>
        <fullName evidence="8">F-type ATPase subunit delta</fullName>
        <shortName evidence="8">F-ATPase subunit delta</shortName>
    </alternativeName>
</protein>
<dbReference type="InterPro" id="IPR026015">
    <property type="entry name" value="ATP_synth_OSCP/delta_N_sf"/>
</dbReference>
<evidence type="ECO:0000256" key="1">
    <source>
        <dbReference type="ARBA" id="ARBA00004370"/>
    </source>
</evidence>
<keyword evidence="6 8" id="KW-0139">CF(1)</keyword>
<sequence length="181" mass="20662">MIEFATIARPYAKAIFELAESEQADNWQTSLKEAAWLVRQPQVEVLIAQTDTDAKQKADMLIDLLGDSPALGSYKFKNFLYVLAQEKRLPVLPEIYEQFKELVLSRKHIRQAVVYTAYDIADENQKQQIIQDLEQHFQTKLQAVFETDRDLIGGIKAVVGDQVLDLSVQGKLQKLYATMTN</sequence>
<proteinExistence type="inferred from homology"/>
<evidence type="ECO:0000256" key="5">
    <source>
        <dbReference type="ARBA" id="ARBA00023136"/>
    </source>
</evidence>
<comment type="caution">
    <text evidence="9">The sequence shown here is derived from an EMBL/GenBank/DDBJ whole genome shotgun (WGS) entry which is preliminary data.</text>
</comment>
<evidence type="ECO:0000313" key="9">
    <source>
        <dbReference type="EMBL" id="MCG6505127.1"/>
    </source>
</evidence>
<dbReference type="PRINTS" id="PR00125">
    <property type="entry name" value="ATPASEDELTA"/>
</dbReference>
<name>A0ABS9NQQ5_9NEIS</name>
<keyword evidence="4 8" id="KW-0406">Ion transport</keyword>